<accession>C6DCX1</accession>
<dbReference type="eggNOG" id="ENOG502Z7ZR">
    <property type="taxonomic scope" value="Bacteria"/>
</dbReference>
<dbReference type="OrthoDB" id="9812283at2"/>
<dbReference type="STRING" id="561230.PC1_3280"/>
<evidence type="ECO:0000313" key="2">
    <source>
        <dbReference type="Proteomes" id="UP000002736"/>
    </source>
</evidence>
<dbReference type="KEGG" id="pct:PC1_3280"/>
<dbReference type="Pfam" id="PF13289">
    <property type="entry name" value="SIR2_2"/>
    <property type="match status" value="1"/>
</dbReference>
<organism evidence="1 2">
    <name type="scientific">Pectobacterium carotovorum subsp. carotovorum (strain PC1)</name>
    <dbReference type="NCBI Taxonomy" id="561230"/>
    <lineage>
        <taxon>Bacteria</taxon>
        <taxon>Pseudomonadati</taxon>
        <taxon>Pseudomonadota</taxon>
        <taxon>Gammaproteobacteria</taxon>
        <taxon>Enterobacterales</taxon>
        <taxon>Pectobacteriaceae</taxon>
        <taxon>Pectobacterium</taxon>
    </lineage>
</organism>
<name>C6DCX1_PECCP</name>
<dbReference type="EMBL" id="CP001657">
    <property type="protein sequence ID" value="ACT14296.1"/>
    <property type="molecule type" value="Genomic_DNA"/>
</dbReference>
<gene>
    <name evidence="1" type="ordered locus">PC1_3280</name>
</gene>
<protein>
    <submittedName>
        <fullName evidence="1">Uncharacterized protein</fullName>
    </submittedName>
</protein>
<proteinExistence type="predicted"/>
<reference evidence="1 2" key="1">
    <citation type="submission" date="2009-07" db="EMBL/GenBank/DDBJ databases">
        <title>Complete sequence of Pectobacterium carotovorum subsp. carotovorum PC1.</title>
        <authorList>
            <consortium name="US DOE Joint Genome Institute"/>
            <person name="Lucas S."/>
            <person name="Copeland A."/>
            <person name="Lapidus A."/>
            <person name="Glavina del Rio T."/>
            <person name="Tice H."/>
            <person name="Bruce D."/>
            <person name="Goodwin L."/>
            <person name="Pitluck S."/>
            <person name="Munk A.C."/>
            <person name="Brettin T."/>
            <person name="Detter J.C."/>
            <person name="Han C."/>
            <person name="Tapia R."/>
            <person name="Larimer F."/>
            <person name="Land M."/>
            <person name="Hauser L."/>
            <person name="Kyrpides N."/>
            <person name="Mikhailova N."/>
            <person name="Balakrishnan V."/>
            <person name="Glasner J."/>
            <person name="Perna N.T."/>
        </authorList>
    </citation>
    <scope>NUCLEOTIDE SEQUENCE [LARGE SCALE GENOMIC DNA]</scope>
    <source>
        <strain evidence="1 2">PC1</strain>
    </source>
</reference>
<evidence type="ECO:0000313" key="1">
    <source>
        <dbReference type="EMBL" id="ACT14296.1"/>
    </source>
</evidence>
<dbReference type="RefSeq" id="WP_015841431.1">
    <property type="nucleotide sequence ID" value="NC_012917.1"/>
</dbReference>
<dbReference type="AlphaFoldDB" id="C6DCX1"/>
<dbReference type="Proteomes" id="UP000002736">
    <property type="component" value="Chromosome"/>
</dbReference>
<sequence length="371" mass="43416">MNVKEFPCKASTIFDKNINFLFGSGASAAYIPTLWLSEDTTYETLLTSEACADVKDFILSAYFNKIIRKAFCVPPNVNSEKYNSTLKSYSNFIDELVRLLEKKGTNQIRRANIFTTNYDLFFETAADKSLENKIFHFNDGALGFKKRRLSISNFHITTWHQGTHDMYKHELPTVNLIKMHGSVSWNRDDNEIINIDYPIRTPERIRLENDNTIADLVDAFNHTNDDLKDFLNLNDSDMEVLNDFKDFYNTLAIVNPTKEKFSETVFQQHYYQSLRLLSYELEKPQAVLICFGFSFQDEHILEIIKRSLSNPTLKVFVFCYDFESKRKIGDLIKDVRITLIYPKEKEHKITFDTFNDRVFKSENGDWVTWTN</sequence>
<dbReference type="HOGENOM" id="CLU_042788_0_0_6"/>